<dbReference type="InterPro" id="IPR032727">
    <property type="entry name" value="CLAMP"/>
</dbReference>
<dbReference type="Proteomes" id="UP000717585">
    <property type="component" value="Unassembled WGS sequence"/>
</dbReference>
<sequence>MSGEESKFLLGKFITREHYDYIIANDNWSQIVSPIIPEKYAPESPQALVFAELVNNSIRFCLDQNYSFEKLSTFVGVMLETHARSMVPHTLARTAQKTFNDLMMMHSVHRPPFSIQVFAPSDLAEVTDFFVRGYMRAFKLYLYVFTPRPVLDLVTQNVGIEFPVLKPEPLAKATMEVEPEPEEEPEDEEEAAEEDQTSADQVISDVVDQMAEQGGVDKEKLRVAIKEAMEAEMAKFKAEITAKLQSTLAPAEEPVTKEKGKEHK</sequence>
<evidence type="ECO:0000256" key="1">
    <source>
        <dbReference type="SAM" id="MobiDB-lite"/>
    </source>
</evidence>
<evidence type="ECO:0000313" key="3">
    <source>
        <dbReference type="Proteomes" id="UP000717585"/>
    </source>
</evidence>
<dbReference type="OrthoDB" id="425082at2759"/>
<feature type="region of interest" description="Disordered" evidence="1">
    <location>
        <begin position="171"/>
        <end position="214"/>
    </location>
</feature>
<keyword evidence="2" id="KW-0966">Cell projection</keyword>
<comment type="caution">
    <text evidence="2">The sequence shown here is derived from an EMBL/GenBank/DDBJ whole genome shotgun (WGS) entry which is preliminary data.</text>
</comment>
<dbReference type="AlphaFoldDB" id="A0A8J6E1A3"/>
<keyword evidence="3" id="KW-1185">Reference proteome</keyword>
<dbReference type="PANTHER" id="PTHR28457:SF1">
    <property type="entry name" value="CILIA- AND FLAGELLA-ASSOCIATED PROTEIN 119"/>
    <property type="match status" value="1"/>
</dbReference>
<proteinExistence type="predicted"/>
<protein>
    <submittedName>
        <fullName evidence="2">Flagellar C1a complex subunit C1a-32</fullName>
    </submittedName>
</protein>
<accession>A0A8J6E1A3</accession>
<feature type="compositionally biased region" description="Acidic residues" evidence="1">
    <location>
        <begin position="177"/>
        <end position="197"/>
    </location>
</feature>
<evidence type="ECO:0000313" key="2">
    <source>
        <dbReference type="EMBL" id="KAG9393218.1"/>
    </source>
</evidence>
<name>A0A8J6E1A3_9EUKA</name>
<dbReference type="EMBL" id="JAHDYR010000025">
    <property type="protein sequence ID" value="KAG9393218.1"/>
    <property type="molecule type" value="Genomic_DNA"/>
</dbReference>
<reference evidence="2" key="1">
    <citation type="submission" date="2021-05" db="EMBL/GenBank/DDBJ databases">
        <title>A free-living protist that lacks canonical eukaryotic 1 DNA replication and segregation systems.</title>
        <authorList>
            <person name="Salas-Leiva D.E."/>
            <person name="Tromer E.C."/>
            <person name="Curtis B.A."/>
            <person name="Jerlstrom-Hultqvist J."/>
            <person name="Kolisko M."/>
            <person name="Yi Z."/>
            <person name="Salas-Leiva J.S."/>
            <person name="Gallot-Lavallee L."/>
            <person name="Kops G.J.P.L."/>
            <person name="Archibald J.M."/>
            <person name="Simpson A.G.B."/>
            <person name="Roger A.J."/>
        </authorList>
    </citation>
    <scope>NUCLEOTIDE SEQUENCE</scope>
    <source>
        <strain evidence="2">BICM</strain>
    </source>
</reference>
<dbReference type="PANTHER" id="PTHR28457">
    <property type="entry name" value="COILED-COIL DOMAIN-CONTAINING PROTEIN 189"/>
    <property type="match status" value="1"/>
</dbReference>
<keyword evidence="2" id="KW-0282">Flagellum</keyword>
<dbReference type="Pfam" id="PF14769">
    <property type="entry name" value="CLAMP"/>
    <property type="match status" value="1"/>
</dbReference>
<organism evidence="2 3">
    <name type="scientific">Carpediemonas membranifera</name>
    <dbReference type="NCBI Taxonomy" id="201153"/>
    <lineage>
        <taxon>Eukaryota</taxon>
        <taxon>Metamonada</taxon>
        <taxon>Carpediemonas-like organisms</taxon>
        <taxon>Carpediemonas</taxon>
    </lineage>
</organism>
<keyword evidence="2" id="KW-0969">Cilium</keyword>
<gene>
    <name evidence="2" type="ORF">J8273_3351</name>
</gene>